<evidence type="ECO:0000256" key="4">
    <source>
        <dbReference type="ARBA" id="ARBA00022840"/>
    </source>
</evidence>
<proteinExistence type="predicted"/>
<dbReference type="GO" id="GO:0043139">
    <property type="term" value="F:5'-3' DNA helicase activity"/>
    <property type="evidence" value="ECO:0007669"/>
    <property type="project" value="TreeGrafter"/>
</dbReference>
<dbReference type="AlphaFoldDB" id="A0A8F5BYE6"/>
<feature type="domain" description="DNA2/NAM7 helicase-like C-terminal" evidence="6">
    <location>
        <begin position="239"/>
        <end position="461"/>
    </location>
</feature>
<dbReference type="GO" id="GO:0003676">
    <property type="term" value="F:nucleic acid binding"/>
    <property type="evidence" value="ECO:0007669"/>
    <property type="project" value="InterPro"/>
</dbReference>
<evidence type="ECO:0000256" key="3">
    <source>
        <dbReference type="ARBA" id="ARBA00022806"/>
    </source>
</evidence>
<dbReference type="Proteomes" id="UP000693941">
    <property type="component" value="Chromosome"/>
</dbReference>
<name>A0A8F5BYE6_9CREN</name>
<dbReference type="EMBL" id="CP077715">
    <property type="protein sequence ID" value="QXJ30590.1"/>
    <property type="molecule type" value="Genomic_DNA"/>
</dbReference>
<organism evidence="8 9">
    <name type="scientific">Saccharolobus shibatae</name>
    <dbReference type="NCBI Taxonomy" id="2286"/>
    <lineage>
        <taxon>Archaea</taxon>
        <taxon>Thermoproteota</taxon>
        <taxon>Thermoprotei</taxon>
        <taxon>Sulfolobales</taxon>
        <taxon>Sulfolobaceae</taxon>
        <taxon>Saccharolobus</taxon>
    </lineage>
</organism>
<accession>A0A8F5BYE6</accession>
<dbReference type="PANTHER" id="PTHR43788:SF8">
    <property type="entry name" value="DNA-BINDING PROTEIN SMUBP-2"/>
    <property type="match status" value="1"/>
</dbReference>
<dbReference type="InterPro" id="IPR011545">
    <property type="entry name" value="DEAD/DEAH_box_helicase_dom"/>
</dbReference>
<evidence type="ECO:0000259" key="6">
    <source>
        <dbReference type="Pfam" id="PF13087"/>
    </source>
</evidence>
<dbReference type="InterPro" id="IPR050534">
    <property type="entry name" value="Coronavir_polyprotein_1ab"/>
</dbReference>
<evidence type="ECO:0000313" key="9">
    <source>
        <dbReference type="Proteomes" id="UP000694036"/>
    </source>
</evidence>
<dbReference type="GeneID" id="65558796"/>
<dbReference type="Proteomes" id="UP000694036">
    <property type="component" value="Chromosome"/>
</dbReference>
<dbReference type="Pfam" id="PF13087">
    <property type="entry name" value="AAA_12"/>
    <property type="match status" value="1"/>
</dbReference>
<dbReference type="InterPro" id="IPR041679">
    <property type="entry name" value="DNA2/NAM7-like_C"/>
</dbReference>
<keyword evidence="4" id="KW-0067">ATP-binding</keyword>
<keyword evidence="1" id="KW-0547">Nucleotide-binding</keyword>
<reference evidence="8 9" key="1">
    <citation type="journal article" date="2021" name="Environ. Microbiol.">
        <title>New insights into the diversity and evolution of the archaeal mobilome from three complete genomes of Saccharolobus shibatae.</title>
        <authorList>
            <person name="Medvedeva S."/>
            <person name="Brandt D."/>
            <person name="Cvirkaite-Krupovic V."/>
            <person name="Liu Y."/>
            <person name="Severinov K."/>
            <person name="Ishino S."/>
            <person name="Ishino Y."/>
            <person name="Prangishvili D."/>
            <person name="Kalinowski J."/>
            <person name="Krupovic M."/>
        </authorList>
    </citation>
    <scope>NUCLEOTIDE SEQUENCE [LARGE SCALE GENOMIC DNA]</scope>
    <source>
        <strain evidence="7">BEU9</strain>
        <strain evidence="8 9">S38A</strain>
    </source>
</reference>
<keyword evidence="2" id="KW-0378">Hydrolase</keyword>
<evidence type="ECO:0000313" key="7">
    <source>
        <dbReference type="EMBL" id="QXJ30590.1"/>
    </source>
</evidence>
<evidence type="ECO:0000256" key="2">
    <source>
        <dbReference type="ARBA" id="ARBA00022801"/>
    </source>
</evidence>
<evidence type="ECO:0000313" key="8">
    <source>
        <dbReference type="EMBL" id="QXJ33626.1"/>
    </source>
</evidence>
<dbReference type="GO" id="GO:0005524">
    <property type="term" value="F:ATP binding"/>
    <property type="evidence" value="ECO:0007669"/>
    <property type="project" value="UniProtKB-KW"/>
</dbReference>
<dbReference type="RefSeq" id="WP_218259056.1">
    <property type="nucleotide sequence ID" value="NZ_CP077713.1"/>
</dbReference>
<keyword evidence="3" id="KW-0347">Helicase</keyword>
<dbReference type="EMBL" id="CP077713">
    <property type="protein sequence ID" value="QXJ33626.1"/>
    <property type="molecule type" value="Genomic_DNA"/>
</dbReference>
<evidence type="ECO:0000256" key="1">
    <source>
        <dbReference type="ARBA" id="ARBA00022741"/>
    </source>
</evidence>
<dbReference type="GO" id="GO:0016787">
    <property type="term" value="F:hydrolase activity"/>
    <property type="evidence" value="ECO:0007669"/>
    <property type="project" value="UniProtKB-KW"/>
</dbReference>
<feature type="domain" description="DEAD/DEAH-box helicase" evidence="5">
    <location>
        <begin position="36"/>
        <end position="180"/>
    </location>
</feature>
<sequence>MVYDIEKIYHTYVKDRQQINLEGTAKEAFELISDSIKKNSLAIVQGPPGTGKTTLYYSVIDNSLDDLDENEVIVYTAPSNRLVADMLKRICKLFPDKNTFLEQVRVYGSQFDYKNFERLRGPITKKVKLVITTDYQRIFFSREFKSQDYLSRFHMLIDEASRSPLHREFTPIAEELLRSGKQILGSLNVIGDPMQAISLTEFYRISRREYLLMEKILMKLMEHDYPDVYKEIINNKIDLMEAVYKHQPKSFYKFLDTTRRLPTPTEEIVSNAYYGGLLKSAVKGETITENIKKEHDKEILDRLKKEQEFEKFTSNIESVITTGRLGIYHHVRQKRAYNDPEHDLYDDIRAKIAAIYAIIASAVTKKHTTIISPYVDMSIQTKLAISSLINKYNLRWLNELIDVTTVHSMLGGEDYNIIAVLGKEHTAQSNEEPLYTIYFNEPELLNVQFSRHKGIFIIIGNLGRLRTTARKLDIDKIKIATEEVARLAGIEFRGTKKSDIDIIDRDSDLLFDIYTDNQ</sequence>
<evidence type="ECO:0000259" key="5">
    <source>
        <dbReference type="Pfam" id="PF00270"/>
    </source>
</evidence>
<gene>
    <name evidence="7" type="ORF">J5U21_00236</name>
    <name evidence="8" type="ORF">J5U22_00168</name>
</gene>
<protein>
    <submittedName>
        <fullName evidence="8">Uncharacterized protein</fullName>
    </submittedName>
</protein>
<dbReference type="PANTHER" id="PTHR43788">
    <property type="entry name" value="DNA2/NAM7 HELICASE FAMILY MEMBER"/>
    <property type="match status" value="1"/>
</dbReference>
<dbReference type="Pfam" id="PF00270">
    <property type="entry name" value="DEAD"/>
    <property type="match status" value="1"/>
</dbReference>
<keyword evidence="9" id="KW-1185">Reference proteome</keyword>